<feature type="transmembrane region" description="Helical" evidence="1">
    <location>
        <begin position="198"/>
        <end position="218"/>
    </location>
</feature>
<evidence type="ECO:0000313" key="3">
    <source>
        <dbReference type="Proteomes" id="UP000198287"/>
    </source>
</evidence>
<organism evidence="2 3">
    <name type="scientific">Folsomia candida</name>
    <name type="common">Springtail</name>
    <dbReference type="NCBI Taxonomy" id="158441"/>
    <lineage>
        <taxon>Eukaryota</taxon>
        <taxon>Metazoa</taxon>
        <taxon>Ecdysozoa</taxon>
        <taxon>Arthropoda</taxon>
        <taxon>Hexapoda</taxon>
        <taxon>Collembola</taxon>
        <taxon>Entomobryomorpha</taxon>
        <taxon>Isotomoidea</taxon>
        <taxon>Isotomidae</taxon>
        <taxon>Proisotominae</taxon>
        <taxon>Folsomia</taxon>
    </lineage>
</organism>
<keyword evidence="3" id="KW-1185">Reference proteome</keyword>
<keyword evidence="1" id="KW-0472">Membrane</keyword>
<comment type="caution">
    <text evidence="2">The sequence shown here is derived from an EMBL/GenBank/DDBJ whole genome shotgun (WGS) entry which is preliminary data.</text>
</comment>
<keyword evidence="1" id="KW-1133">Transmembrane helix</keyword>
<dbReference type="Proteomes" id="UP000198287">
    <property type="component" value="Unassembled WGS sequence"/>
</dbReference>
<gene>
    <name evidence="2" type="ORF">Fcan01_17309</name>
</gene>
<protein>
    <submittedName>
        <fullName evidence="2">Capsid protein</fullName>
    </submittedName>
</protein>
<proteinExistence type="predicted"/>
<evidence type="ECO:0000256" key="1">
    <source>
        <dbReference type="SAM" id="Phobius"/>
    </source>
</evidence>
<keyword evidence="1" id="KW-0812">Transmembrane</keyword>
<reference evidence="2 3" key="1">
    <citation type="submission" date="2015-12" db="EMBL/GenBank/DDBJ databases">
        <title>The genome of Folsomia candida.</title>
        <authorList>
            <person name="Faddeeva A."/>
            <person name="Derks M.F."/>
            <person name="Anvar Y."/>
            <person name="Smit S."/>
            <person name="Van Straalen N."/>
            <person name="Roelofs D."/>
        </authorList>
    </citation>
    <scope>NUCLEOTIDE SEQUENCE [LARGE SCALE GENOMIC DNA]</scope>
    <source>
        <strain evidence="2 3">VU population</strain>
        <tissue evidence="2">Whole body</tissue>
    </source>
</reference>
<sequence length="226" mass="25166">MQDKNAAPFFEFETNSNFDTTIVLNDDDEANLTDGATRTLNCSKPWLRLGRLMKVTYSYWPSSPIRMQITDEGSSLGENFSTKLQLRAASSLQGDEKRMKIGNLIRYSNGTKFVERCSFFYPNSIGTNCVDFFSPNSTSRFGWIKSGRDVADGGKIGFDSDSVDSPRFTTCPRSSGPRGILGLNIMDLVQEDNRTRSLITAAIGVLLVAMVVLIRLYFLHKAALNL</sequence>
<dbReference type="EMBL" id="LNIX01000012">
    <property type="protein sequence ID" value="OXA47730.1"/>
    <property type="molecule type" value="Genomic_DNA"/>
</dbReference>
<dbReference type="AlphaFoldDB" id="A0A226DRP2"/>
<evidence type="ECO:0000313" key="2">
    <source>
        <dbReference type="EMBL" id="OXA47730.1"/>
    </source>
</evidence>
<accession>A0A226DRP2</accession>
<name>A0A226DRP2_FOLCA</name>